<feature type="transmembrane region" description="Helical" evidence="6">
    <location>
        <begin position="97"/>
        <end position="118"/>
    </location>
</feature>
<keyword evidence="2 6" id="KW-0812">Transmembrane</keyword>
<evidence type="ECO:0000256" key="5">
    <source>
        <dbReference type="SAM" id="MobiDB-lite"/>
    </source>
</evidence>
<gene>
    <name evidence="8" type="ORF">GLAREA_08405</name>
</gene>
<keyword evidence="9" id="KW-1185">Reference proteome</keyword>
<dbReference type="GeneID" id="19467454"/>
<proteinExistence type="predicted"/>
<dbReference type="RefSeq" id="XP_008088641.1">
    <property type="nucleotide sequence ID" value="XM_008090450.1"/>
</dbReference>
<dbReference type="Pfam" id="PF02656">
    <property type="entry name" value="DUF202"/>
    <property type="match status" value="1"/>
</dbReference>
<dbReference type="eggNOG" id="ENOG502SQUP">
    <property type="taxonomic scope" value="Eukaryota"/>
</dbReference>
<dbReference type="PANTHER" id="PTHR34187:SF1">
    <property type="entry name" value="DUF202 DOMAIN-CONTAINING PROTEIN"/>
    <property type="match status" value="1"/>
</dbReference>
<comment type="subcellular location">
    <subcellularLocation>
        <location evidence="1">Endomembrane system</location>
        <topology evidence="1">Multi-pass membrane protein</topology>
    </subcellularLocation>
</comment>
<evidence type="ECO:0000256" key="4">
    <source>
        <dbReference type="ARBA" id="ARBA00023136"/>
    </source>
</evidence>
<sequence>MAAEGENSASRSDFESLDPTHEDERGNTELARLRRNYSRASTAHATDILSDDPTRAEKVTSLPGKFTAACRSFWRHQISVTVDHRTCRDHLALERTFLGYLRTSLALSMMGIVVAQLFRLQHAPKPHPTIGFYVLGKPLSCICQGAAIYTLLIGAFRTWRTQNAVVRGKAITGGFEIVALAFGIFLLLLIFLVLLVTVNILKEDLTSSKHII</sequence>
<feature type="transmembrane region" description="Helical" evidence="6">
    <location>
        <begin position="130"/>
        <end position="156"/>
    </location>
</feature>
<name>S3DCY3_GLAL2</name>
<dbReference type="KEGG" id="glz:GLAREA_08405"/>
<evidence type="ECO:0000313" key="9">
    <source>
        <dbReference type="Proteomes" id="UP000016922"/>
    </source>
</evidence>
<dbReference type="Proteomes" id="UP000016922">
    <property type="component" value="Unassembled WGS sequence"/>
</dbReference>
<dbReference type="InterPro" id="IPR003807">
    <property type="entry name" value="DUF202"/>
</dbReference>
<evidence type="ECO:0000256" key="6">
    <source>
        <dbReference type="SAM" id="Phobius"/>
    </source>
</evidence>
<feature type="domain" description="DUF202" evidence="7">
    <location>
        <begin position="88"/>
        <end position="164"/>
    </location>
</feature>
<dbReference type="OrthoDB" id="199599at2759"/>
<feature type="transmembrane region" description="Helical" evidence="6">
    <location>
        <begin position="177"/>
        <end position="201"/>
    </location>
</feature>
<dbReference type="OMA" id="AHITIFP"/>
<dbReference type="HOGENOM" id="CLU_053359_1_3_1"/>
<accession>S3DCY3</accession>
<feature type="region of interest" description="Disordered" evidence="5">
    <location>
        <begin position="1"/>
        <end position="38"/>
    </location>
</feature>
<keyword evidence="4 6" id="KW-0472">Membrane</keyword>
<feature type="compositionally biased region" description="Basic and acidic residues" evidence="5">
    <location>
        <begin position="12"/>
        <end position="27"/>
    </location>
</feature>
<dbReference type="GO" id="GO:0012505">
    <property type="term" value="C:endomembrane system"/>
    <property type="evidence" value="ECO:0007669"/>
    <property type="project" value="UniProtKB-SubCell"/>
</dbReference>
<evidence type="ECO:0000259" key="7">
    <source>
        <dbReference type="Pfam" id="PF02656"/>
    </source>
</evidence>
<dbReference type="AlphaFoldDB" id="S3DCY3"/>
<dbReference type="EMBL" id="KE145373">
    <property type="protein sequence ID" value="EPE24553.1"/>
    <property type="molecule type" value="Genomic_DNA"/>
</dbReference>
<reference evidence="8 9" key="1">
    <citation type="journal article" date="2013" name="BMC Genomics">
        <title>Genomics-driven discovery of the pneumocandin biosynthetic gene cluster in the fungus Glarea lozoyensis.</title>
        <authorList>
            <person name="Chen L."/>
            <person name="Yue Q."/>
            <person name="Zhang X."/>
            <person name="Xiang M."/>
            <person name="Wang C."/>
            <person name="Li S."/>
            <person name="Che Y."/>
            <person name="Ortiz-Lopez F.J."/>
            <person name="Bills G.F."/>
            <person name="Liu X."/>
            <person name="An Z."/>
        </authorList>
    </citation>
    <scope>NUCLEOTIDE SEQUENCE [LARGE SCALE GENOMIC DNA]</scope>
    <source>
        <strain evidence="9">ATCC 20868 / MF5171</strain>
    </source>
</reference>
<keyword evidence="3 6" id="KW-1133">Transmembrane helix</keyword>
<dbReference type="InterPro" id="IPR052053">
    <property type="entry name" value="IM_YidH-like"/>
</dbReference>
<protein>
    <recommendedName>
        <fullName evidence="7">DUF202 domain-containing protein</fullName>
    </recommendedName>
</protein>
<dbReference type="PANTHER" id="PTHR34187">
    <property type="entry name" value="FGR18P"/>
    <property type="match status" value="1"/>
</dbReference>
<organism evidence="8 9">
    <name type="scientific">Glarea lozoyensis (strain ATCC 20868 / MF5171)</name>
    <dbReference type="NCBI Taxonomy" id="1116229"/>
    <lineage>
        <taxon>Eukaryota</taxon>
        <taxon>Fungi</taxon>
        <taxon>Dikarya</taxon>
        <taxon>Ascomycota</taxon>
        <taxon>Pezizomycotina</taxon>
        <taxon>Leotiomycetes</taxon>
        <taxon>Helotiales</taxon>
        <taxon>Helotiaceae</taxon>
        <taxon>Glarea</taxon>
    </lineage>
</organism>
<evidence type="ECO:0000313" key="8">
    <source>
        <dbReference type="EMBL" id="EPE24553.1"/>
    </source>
</evidence>
<evidence type="ECO:0000256" key="3">
    <source>
        <dbReference type="ARBA" id="ARBA00022989"/>
    </source>
</evidence>
<evidence type="ECO:0000256" key="2">
    <source>
        <dbReference type="ARBA" id="ARBA00022692"/>
    </source>
</evidence>
<evidence type="ECO:0000256" key="1">
    <source>
        <dbReference type="ARBA" id="ARBA00004127"/>
    </source>
</evidence>